<dbReference type="GO" id="GO:0005524">
    <property type="term" value="F:ATP binding"/>
    <property type="evidence" value="ECO:0007669"/>
    <property type="project" value="UniProtKB-KW"/>
</dbReference>
<dbReference type="Pfam" id="PF00005">
    <property type="entry name" value="ABC_tran"/>
    <property type="match status" value="1"/>
</dbReference>
<dbReference type="InterPro" id="IPR050093">
    <property type="entry name" value="ABC_SmlMolc_Importer"/>
</dbReference>
<evidence type="ECO:0000256" key="2">
    <source>
        <dbReference type="ARBA" id="ARBA00022741"/>
    </source>
</evidence>
<dbReference type="EMBL" id="AP023326">
    <property type="protein sequence ID" value="BCI66806.1"/>
    <property type="molecule type" value="Genomic_DNA"/>
</dbReference>
<dbReference type="Gene3D" id="3.40.50.300">
    <property type="entry name" value="P-loop containing nucleotide triphosphate hydrolases"/>
    <property type="match status" value="1"/>
</dbReference>
<dbReference type="InterPro" id="IPR003593">
    <property type="entry name" value="AAA+_ATPase"/>
</dbReference>
<dbReference type="AlphaFoldDB" id="A0A6S6PIY8"/>
<reference evidence="5 6" key="1">
    <citation type="submission" date="2020-07" db="EMBL/GenBank/DDBJ databases">
        <title>Complete Genome Sequence of an acetic acid bacterium, Acetobacter aceti JCM20276.</title>
        <authorList>
            <person name="Hirose Y."/>
            <person name="Mihara H."/>
        </authorList>
    </citation>
    <scope>NUCLEOTIDE SEQUENCE [LARGE SCALE GENOMIC DNA]</scope>
    <source>
        <strain evidence="5 6">JCM20276</strain>
    </source>
</reference>
<accession>A0A6S6PIY8</accession>
<dbReference type="InterPro" id="IPR017871">
    <property type="entry name" value="ABC_transporter-like_CS"/>
</dbReference>
<organism evidence="5 6">
    <name type="scientific">Acetobacter aceti</name>
    <dbReference type="NCBI Taxonomy" id="435"/>
    <lineage>
        <taxon>Bacteria</taxon>
        <taxon>Pseudomonadati</taxon>
        <taxon>Pseudomonadota</taxon>
        <taxon>Alphaproteobacteria</taxon>
        <taxon>Acetobacterales</taxon>
        <taxon>Acetobacteraceae</taxon>
        <taxon>Acetobacter</taxon>
        <taxon>Acetobacter subgen. Acetobacter</taxon>
    </lineage>
</organism>
<name>A0A6S6PIY8_ACEAC</name>
<dbReference type="GO" id="GO:0016887">
    <property type="term" value="F:ATP hydrolysis activity"/>
    <property type="evidence" value="ECO:0007669"/>
    <property type="project" value="InterPro"/>
</dbReference>
<dbReference type="SUPFAM" id="SSF52540">
    <property type="entry name" value="P-loop containing nucleoside triphosphate hydrolases"/>
    <property type="match status" value="1"/>
</dbReference>
<dbReference type="SMART" id="SM00382">
    <property type="entry name" value="AAA"/>
    <property type="match status" value="1"/>
</dbReference>
<dbReference type="PANTHER" id="PTHR42781:SF8">
    <property type="entry name" value="BICARBONATE TRANSPORT ATP-BINDING PROTEIN CMPC"/>
    <property type="match status" value="1"/>
</dbReference>
<protein>
    <submittedName>
        <fullName evidence="5">ABC transporter ATP-binding protein</fullName>
    </submittedName>
</protein>
<dbReference type="RefSeq" id="WP_099347797.1">
    <property type="nucleotide sequence ID" value="NZ_AP023326.1"/>
</dbReference>
<evidence type="ECO:0000313" key="6">
    <source>
        <dbReference type="Proteomes" id="UP000515220"/>
    </source>
</evidence>
<keyword evidence="1" id="KW-0813">Transport</keyword>
<evidence type="ECO:0000259" key="4">
    <source>
        <dbReference type="PROSITE" id="PS50893"/>
    </source>
</evidence>
<evidence type="ECO:0000256" key="3">
    <source>
        <dbReference type="ARBA" id="ARBA00022840"/>
    </source>
</evidence>
<dbReference type="PANTHER" id="PTHR42781">
    <property type="entry name" value="SPERMIDINE/PUTRESCINE IMPORT ATP-BINDING PROTEIN POTA"/>
    <property type="match status" value="1"/>
</dbReference>
<dbReference type="PROSITE" id="PS50893">
    <property type="entry name" value="ABC_TRANSPORTER_2"/>
    <property type="match status" value="1"/>
</dbReference>
<dbReference type="CDD" id="cd03293">
    <property type="entry name" value="ABC_NrtD_SsuB_transporters"/>
    <property type="match status" value="1"/>
</dbReference>
<dbReference type="Proteomes" id="UP000515220">
    <property type="component" value="Chromosome"/>
</dbReference>
<gene>
    <name evidence="5" type="ORF">AAJCM20276_14300</name>
</gene>
<evidence type="ECO:0000313" key="5">
    <source>
        <dbReference type="EMBL" id="BCI66806.1"/>
    </source>
</evidence>
<keyword evidence="2" id="KW-0547">Nucleotide-binding</keyword>
<evidence type="ECO:0000256" key="1">
    <source>
        <dbReference type="ARBA" id="ARBA00022448"/>
    </source>
</evidence>
<keyword evidence="3 5" id="KW-0067">ATP-binding</keyword>
<proteinExistence type="predicted"/>
<sequence length="262" mass="29467">MEQISPYLQFRNVTKFFGDVPVVQEPFNLSIPSGHFTVFLGPSGCGKTTLMRMIGGLDTPTSGEILLQGTPVGEPDIRRGMVFQSYSSFPWLTVRKNIEFGMRFRRDLSTSQKKERAEHFLKLVGLGDFAKSFPSRISGGMRQRVAIARTLAADPDVLLMDEPFGALDANLREDLQFELRKIQKSSWKTTIFVTHDVEEAVFLADRIIVFGPRPAHVIADIDVTSLIGAERNETVRDSEQFFHLRTEILHLLRGRQVKGVAA</sequence>
<dbReference type="InterPro" id="IPR003439">
    <property type="entry name" value="ABC_transporter-like_ATP-bd"/>
</dbReference>
<dbReference type="PROSITE" id="PS00211">
    <property type="entry name" value="ABC_TRANSPORTER_1"/>
    <property type="match status" value="1"/>
</dbReference>
<dbReference type="InterPro" id="IPR027417">
    <property type="entry name" value="P-loop_NTPase"/>
</dbReference>
<feature type="domain" description="ABC transporter" evidence="4">
    <location>
        <begin position="8"/>
        <end position="237"/>
    </location>
</feature>